<proteinExistence type="predicted"/>
<keyword evidence="3" id="KW-1185">Reference proteome</keyword>
<reference evidence="2 3" key="1">
    <citation type="submission" date="2017-03" db="EMBL/GenBank/DDBJ databases">
        <title>Isolation of lytic bacteriophages infecting Shewanella putrefaciens and Shewanella baltica for biocontrol of fish and shrimp spoilage during chilled storage.</title>
        <authorList>
            <person name="Yang Z."/>
            <person name="Tao X."/>
            <person name="Gao L."/>
            <person name="Rao S."/>
        </authorList>
    </citation>
    <scope>NUCLEOTIDE SEQUENCE [LARGE SCALE GENOMIC DNA]</scope>
</reference>
<gene>
    <name evidence="2" type="ORF">SppYZU05_63</name>
</gene>
<evidence type="ECO:0000313" key="3">
    <source>
        <dbReference type="Proteomes" id="UP000221216"/>
    </source>
</evidence>
<dbReference type="Proteomes" id="UP000221216">
    <property type="component" value="Segment"/>
</dbReference>
<name>A0A1W6JTJ0_9CAUD</name>
<keyword evidence="1" id="KW-0812">Transmembrane</keyword>
<organism evidence="2 3">
    <name type="scientific">Shewanella phage SppYZU05</name>
    <dbReference type="NCBI Taxonomy" id="1970795"/>
    <lineage>
        <taxon>Viruses</taxon>
        <taxon>Duplodnaviria</taxon>
        <taxon>Heunggongvirae</taxon>
        <taxon>Uroviricota</taxon>
        <taxon>Caudoviricetes</taxon>
        <taxon>Chaseviridae</taxon>
        <taxon>Nefertitivirinae</taxon>
        <taxon>Yushanvirus</taxon>
        <taxon>Yushanvirus SppYZU05</taxon>
    </lineage>
</organism>
<evidence type="ECO:0000313" key="2">
    <source>
        <dbReference type="EMBL" id="ARM70589.1"/>
    </source>
</evidence>
<accession>A0A1W6JTJ0</accession>
<keyword evidence="1" id="KW-0472">Membrane</keyword>
<keyword evidence="1" id="KW-1133">Transmembrane helix</keyword>
<protein>
    <submittedName>
        <fullName evidence="2">Uncharacterized protein</fullName>
    </submittedName>
</protein>
<feature type="transmembrane region" description="Helical" evidence="1">
    <location>
        <begin position="37"/>
        <end position="55"/>
    </location>
</feature>
<dbReference type="EMBL" id="KY709296">
    <property type="protein sequence ID" value="ARM70589.1"/>
    <property type="molecule type" value="Genomic_DNA"/>
</dbReference>
<evidence type="ECO:0000256" key="1">
    <source>
        <dbReference type="SAM" id="Phobius"/>
    </source>
</evidence>
<sequence length="58" mass="6151">MSFIYEFFRSVTFCVFVVAVVAMMVGCVMASSGLIKLSAVMALAGIVTSCITALFSTK</sequence>
<feature type="transmembrane region" description="Helical" evidence="1">
    <location>
        <begin position="7"/>
        <end position="31"/>
    </location>
</feature>